<dbReference type="InterPro" id="IPR005311">
    <property type="entry name" value="PBP_dimer"/>
</dbReference>
<organism evidence="7 8">
    <name type="scientific">Sphingorhabdus arenilitoris</name>
    <dbReference type="NCBI Taxonomy" id="1490041"/>
    <lineage>
        <taxon>Bacteria</taxon>
        <taxon>Pseudomonadati</taxon>
        <taxon>Pseudomonadota</taxon>
        <taxon>Alphaproteobacteria</taxon>
        <taxon>Sphingomonadales</taxon>
        <taxon>Sphingomonadaceae</taxon>
        <taxon>Sphingorhabdus</taxon>
    </lineage>
</organism>
<dbReference type="InterPro" id="IPR050515">
    <property type="entry name" value="Beta-lactam/transpept"/>
</dbReference>
<keyword evidence="2" id="KW-0645">Protease</keyword>
<dbReference type="InterPro" id="IPR012338">
    <property type="entry name" value="Beta-lactam/transpept-like"/>
</dbReference>
<keyword evidence="4" id="KW-0812">Transmembrane</keyword>
<evidence type="ECO:0000256" key="3">
    <source>
        <dbReference type="ARBA" id="ARBA00023136"/>
    </source>
</evidence>
<reference evidence="8" key="1">
    <citation type="journal article" date="2019" name="Int. J. Syst. Evol. Microbiol.">
        <title>The Global Catalogue of Microorganisms (GCM) 10K type strain sequencing project: providing services to taxonomists for standard genome sequencing and annotation.</title>
        <authorList>
            <consortium name="The Broad Institute Genomics Platform"/>
            <consortium name="The Broad Institute Genome Sequencing Center for Infectious Disease"/>
            <person name="Wu L."/>
            <person name="Ma J."/>
        </authorList>
    </citation>
    <scope>NUCLEOTIDE SEQUENCE [LARGE SCALE GENOMIC DNA]</scope>
    <source>
        <strain evidence="8">CECT 8531</strain>
    </source>
</reference>
<proteinExistence type="predicted"/>
<keyword evidence="2" id="KW-0121">Carboxypeptidase</keyword>
<evidence type="ECO:0000313" key="7">
    <source>
        <dbReference type="EMBL" id="MFC4291771.1"/>
    </source>
</evidence>
<comment type="caution">
    <text evidence="7">The sequence shown here is derived from an EMBL/GenBank/DDBJ whole genome shotgun (WGS) entry which is preliminary data.</text>
</comment>
<keyword evidence="2" id="KW-0378">Hydrolase</keyword>
<evidence type="ECO:0000313" key="8">
    <source>
        <dbReference type="Proteomes" id="UP001595887"/>
    </source>
</evidence>
<dbReference type="Gene3D" id="3.40.710.10">
    <property type="entry name" value="DD-peptidase/beta-lactamase superfamily"/>
    <property type="match status" value="1"/>
</dbReference>
<dbReference type="RefSeq" id="WP_381421918.1">
    <property type="nucleotide sequence ID" value="NZ_JBHSDH010000013.1"/>
</dbReference>
<protein>
    <submittedName>
        <fullName evidence="7">Peptidoglycan D,D-transpeptidase FtsI family protein</fullName>
    </submittedName>
</protein>
<dbReference type="EMBL" id="JBHSDH010000013">
    <property type="protein sequence ID" value="MFC4291771.1"/>
    <property type="molecule type" value="Genomic_DNA"/>
</dbReference>
<dbReference type="PANTHER" id="PTHR30627">
    <property type="entry name" value="PEPTIDOGLYCAN D,D-TRANSPEPTIDASE"/>
    <property type="match status" value="1"/>
</dbReference>
<feature type="domain" description="Penicillin-binding protein transpeptidase" evidence="5">
    <location>
        <begin position="232"/>
        <end position="542"/>
    </location>
</feature>
<evidence type="ECO:0000256" key="1">
    <source>
        <dbReference type="ARBA" id="ARBA00004370"/>
    </source>
</evidence>
<evidence type="ECO:0000256" key="2">
    <source>
        <dbReference type="ARBA" id="ARBA00022645"/>
    </source>
</evidence>
<sequence length="578" mass="62753">MTIFVARTVTRKQGLGAKAVAAHTLWRLLVLSAMFGLFLMLIIGRLTTLALFEASRAFGATTTEYVPERGDIIDRNGVPLARTIQAYSIWVRPDQIFGDKKELAAQLAQIFPDTPAEEFYAKLTSKKQGYLRRRALPAEVRRVHDLGQIAIEFPREAERLYPQHDLAAHMLGFVNRDGKGALGVERMMDAKLRDPKTRGKPVELSVDVRVQAALESELAAGMATTGAKGAAGVILDAQTGEVLAMSTLPSFDPNKPLFANDPAPGQLVPAGYVPLSRQINSVTNQVYELGSTFKPLTVAAALDAGTVRDLAIRYDATAPLEIGGFKIRDSHPAGRYLNVPEALVHSSNIVTARIADNLGKPKMDLMLRNIGFHERPAIEIGERAAPIWPSNWGRITNMTVGYGHGISVTPMHLANAYAAMVNGGIYRPATLLKVTPDQKREEKRVFSAATSARMRQLLRMIVVDGTGKNADAQGYRVGGKTGSAEKPNGGSYARNLVVSTFAAAFPMDNPRYVMVAMLDEPQGNAATSFQRTAGWTAAPIVNKTVTRIGPLLGIIPDTKRDVDVSELMPLLWSPKGDH</sequence>
<dbReference type="PANTHER" id="PTHR30627:SF1">
    <property type="entry name" value="PEPTIDOGLYCAN D,D-TRANSPEPTIDASE FTSI"/>
    <property type="match status" value="1"/>
</dbReference>
<dbReference type="InterPro" id="IPR036138">
    <property type="entry name" value="PBP_dimer_sf"/>
</dbReference>
<feature type="transmembrane region" description="Helical" evidence="4">
    <location>
        <begin position="28"/>
        <end position="52"/>
    </location>
</feature>
<gene>
    <name evidence="7" type="ORF">ACFOWX_04995</name>
</gene>
<evidence type="ECO:0000256" key="4">
    <source>
        <dbReference type="SAM" id="Phobius"/>
    </source>
</evidence>
<comment type="subcellular location">
    <subcellularLocation>
        <location evidence="1">Membrane</location>
    </subcellularLocation>
</comment>
<name>A0ABV8REJ5_9SPHN</name>
<keyword evidence="8" id="KW-1185">Reference proteome</keyword>
<keyword evidence="4" id="KW-1133">Transmembrane helix</keyword>
<dbReference type="SUPFAM" id="SSF56519">
    <property type="entry name" value="Penicillin binding protein dimerisation domain"/>
    <property type="match status" value="1"/>
</dbReference>
<evidence type="ECO:0000259" key="6">
    <source>
        <dbReference type="Pfam" id="PF03717"/>
    </source>
</evidence>
<dbReference type="SUPFAM" id="SSF56601">
    <property type="entry name" value="beta-lactamase/transpeptidase-like"/>
    <property type="match status" value="1"/>
</dbReference>
<dbReference type="Pfam" id="PF03717">
    <property type="entry name" value="PBP_dimer"/>
    <property type="match status" value="1"/>
</dbReference>
<dbReference type="Gene3D" id="3.90.1310.10">
    <property type="entry name" value="Penicillin-binding protein 2a (Domain 2)"/>
    <property type="match status" value="1"/>
</dbReference>
<dbReference type="Gene3D" id="3.30.450.330">
    <property type="match status" value="1"/>
</dbReference>
<keyword evidence="3 4" id="KW-0472">Membrane</keyword>
<dbReference type="InterPro" id="IPR001460">
    <property type="entry name" value="PCN-bd_Tpept"/>
</dbReference>
<dbReference type="Pfam" id="PF00905">
    <property type="entry name" value="Transpeptidase"/>
    <property type="match status" value="1"/>
</dbReference>
<accession>A0ABV8REJ5</accession>
<feature type="domain" description="Penicillin-binding protein dimerisation" evidence="6">
    <location>
        <begin position="66"/>
        <end position="177"/>
    </location>
</feature>
<dbReference type="Proteomes" id="UP001595887">
    <property type="component" value="Unassembled WGS sequence"/>
</dbReference>
<evidence type="ECO:0000259" key="5">
    <source>
        <dbReference type="Pfam" id="PF00905"/>
    </source>
</evidence>